<reference evidence="5 6" key="3">
    <citation type="submission" date="2015-03" db="EMBL/GenBank/DDBJ databases">
        <authorList>
            <consortium name="Pathogen Informatics"/>
        </authorList>
    </citation>
    <scope>NUCLEOTIDE SEQUENCE [LARGE SCALE GENOMIC DNA]</scope>
    <source>
        <strain evidence="5">K00500041</strain>
        <strain evidence="3 7">M09401471</strain>
        <strain evidence="6">N09902308</strain>
    </source>
</reference>
<reference evidence="4" key="1">
    <citation type="submission" date="2015-03" db="EMBL/GenBank/DDBJ databases">
        <authorList>
            <consortium name="Pathogen Informatics"/>
            <person name="Murphy D."/>
        </authorList>
    </citation>
    <scope>NUCLEOTIDE SEQUENCE</scope>
    <source>
        <strain evidence="4">N09902308</strain>
    </source>
</reference>
<feature type="compositionally biased region" description="Low complexity" evidence="1">
    <location>
        <begin position="60"/>
        <end position="76"/>
    </location>
</feature>
<proteinExistence type="predicted"/>
<organism evidence="2 5">
    <name type="scientific">Mycobacterium tuberculosis</name>
    <dbReference type="NCBI Taxonomy" id="1773"/>
    <lineage>
        <taxon>Bacteria</taxon>
        <taxon>Bacillati</taxon>
        <taxon>Actinomycetota</taxon>
        <taxon>Actinomycetes</taxon>
        <taxon>Mycobacteriales</taxon>
        <taxon>Mycobacteriaceae</taxon>
        <taxon>Mycobacterium</taxon>
        <taxon>Mycobacterium tuberculosis complex</taxon>
    </lineage>
</organism>
<dbReference type="EMBL" id="CSAE01000164">
    <property type="protein sequence ID" value="COV63790.1"/>
    <property type="molecule type" value="Genomic_DNA"/>
</dbReference>
<dbReference type="Proteomes" id="UP000038802">
    <property type="component" value="Unassembled WGS sequence"/>
</dbReference>
<feature type="region of interest" description="Disordered" evidence="1">
    <location>
        <begin position="60"/>
        <end position="96"/>
    </location>
</feature>
<gene>
    <name evidence="2" type="ORF">ERS007703_01773</name>
    <name evidence="3" type="ORF">ERS007720_01000</name>
    <name evidence="4" type="ORF">ERS007739_03609</name>
</gene>
<protein>
    <submittedName>
        <fullName evidence="2">Uncharacterized protein</fullName>
    </submittedName>
</protein>
<accession>A0A0U0R2H1</accession>
<name>A0A0U0R2H1_MYCTX</name>
<evidence type="ECO:0000313" key="6">
    <source>
        <dbReference type="Proteomes" id="UP000039021"/>
    </source>
</evidence>
<dbReference type="Proteomes" id="UP000039021">
    <property type="component" value="Unassembled WGS sequence"/>
</dbReference>
<evidence type="ECO:0000313" key="7">
    <source>
        <dbReference type="Proteomes" id="UP000044938"/>
    </source>
</evidence>
<dbReference type="EMBL" id="CSAJ01000088">
    <property type="protein sequence ID" value="COV82775.1"/>
    <property type="molecule type" value="Genomic_DNA"/>
</dbReference>
<evidence type="ECO:0000313" key="2">
    <source>
        <dbReference type="EMBL" id="COV63790.1"/>
    </source>
</evidence>
<reference evidence="2" key="2">
    <citation type="submission" date="2015-03" db="EMBL/GenBank/DDBJ databases">
        <authorList>
            <person name="Murphy D."/>
        </authorList>
    </citation>
    <scope>NUCLEOTIDE SEQUENCE [LARGE SCALE GENOMIC DNA]</scope>
    <source>
        <strain evidence="2">K00500041</strain>
    </source>
</reference>
<evidence type="ECO:0000313" key="3">
    <source>
        <dbReference type="EMBL" id="COV82775.1"/>
    </source>
</evidence>
<sequence length="96" mass="9558">MAPGPTPTLTTFAPAFSRSRVPSADTTFPAASGKPKSSAETALIASKVLTWCPCAVSMTSTSTPASASARALAPTSPLMPTAAPIRSRPALSVAGV</sequence>
<dbReference type="Proteomes" id="UP000044938">
    <property type="component" value="Unassembled WGS sequence"/>
</dbReference>
<dbReference type="AlphaFoldDB" id="A0A0U0R2H1"/>
<evidence type="ECO:0000256" key="1">
    <source>
        <dbReference type="SAM" id="MobiDB-lite"/>
    </source>
</evidence>
<evidence type="ECO:0000313" key="5">
    <source>
        <dbReference type="Proteomes" id="UP000038802"/>
    </source>
</evidence>
<evidence type="ECO:0000313" key="4">
    <source>
        <dbReference type="EMBL" id="COZ30228.1"/>
    </source>
</evidence>
<dbReference type="EMBL" id="CSBK01001922">
    <property type="protein sequence ID" value="COZ30228.1"/>
    <property type="molecule type" value="Genomic_DNA"/>
</dbReference>